<accession>A0ABQ7L9V1</accession>
<sequence>MFNRKDTCDLFSQFTTSSRYVWGESELSTLYLLFTGKLLRYRCDTRQVDDQERSRSSHQNVAVAYKLAGEDDHLDLLLELNNEAVKLLQQLNADPFLLYKSRLR</sequence>
<protein>
    <submittedName>
        <fullName evidence="1">Uncharacterized protein</fullName>
    </submittedName>
</protein>
<evidence type="ECO:0000313" key="1">
    <source>
        <dbReference type="EMBL" id="KAG5383333.1"/>
    </source>
</evidence>
<name>A0ABQ7L9V1_BRACM</name>
<comment type="caution">
    <text evidence="1">The sequence shown here is derived from an EMBL/GenBank/DDBJ whole genome shotgun (WGS) entry which is preliminary data.</text>
</comment>
<reference evidence="1 2" key="1">
    <citation type="submission" date="2021-03" db="EMBL/GenBank/DDBJ databases">
        <authorList>
            <person name="King G.J."/>
            <person name="Bancroft I."/>
            <person name="Baten A."/>
            <person name="Bloomfield J."/>
            <person name="Borpatragohain P."/>
            <person name="He Z."/>
            <person name="Irish N."/>
            <person name="Irwin J."/>
            <person name="Liu K."/>
            <person name="Mauleon R.P."/>
            <person name="Moore J."/>
            <person name="Morris R."/>
            <person name="Ostergaard L."/>
            <person name="Wang B."/>
            <person name="Wells R."/>
        </authorList>
    </citation>
    <scope>NUCLEOTIDE SEQUENCE [LARGE SCALE GENOMIC DNA]</scope>
    <source>
        <strain evidence="1">R-o-18</strain>
        <tissue evidence="1">Leaf</tissue>
    </source>
</reference>
<feature type="non-terminal residue" evidence="1">
    <location>
        <position position="104"/>
    </location>
</feature>
<organism evidence="1 2">
    <name type="scientific">Brassica rapa subsp. trilocularis</name>
    <dbReference type="NCBI Taxonomy" id="1813537"/>
    <lineage>
        <taxon>Eukaryota</taxon>
        <taxon>Viridiplantae</taxon>
        <taxon>Streptophyta</taxon>
        <taxon>Embryophyta</taxon>
        <taxon>Tracheophyta</taxon>
        <taxon>Spermatophyta</taxon>
        <taxon>Magnoliopsida</taxon>
        <taxon>eudicotyledons</taxon>
        <taxon>Gunneridae</taxon>
        <taxon>Pentapetalae</taxon>
        <taxon>rosids</taxon>
        <taxon>malvids</taxon>
        <taxon>Brassicales</taxon>
        <taxon>Brassicaceae</taxon>
        <taxon>Brassiceae</taxon>
        <taxon>Brassica</taxon>
    </lineage>
</organism>
<evidence type="ECO:0000313" key="2">
    <source>
        <dbReference type="Proteomes" id="UP000823674"/>
    </source>
</evidence>
<proteinExistence type="predicted"/>
<dbReference type="EMBL" id="JADBGQ010000008">
    <property type="protein sequence ID" value="KAG5383333.1"/>
    <property type="molecule type" value="Genomic_DNA"/>
</dbReference>
<gene>
    <name evidence="1" type="primary">A09g504190.1_BraROA</name>
    <name evidence="1" type="ORF">IGI04_034803</name>
</gene>
<dbReference type="Proteomes" id="UP000823674">
    <property type="component" value="Chromosome A09"/>
</dbReference>
<keyword evidence="2" id="KW-1185">Reference proteome</keyword>